<reference evidence="2 3" key="1">
    <citation type="journal article" date="2011" name="Stand. Genomic Sci.">
        <title>Complete genome sequence of Bacteroides salanitronis type strain (BL78).</title>
        <authorList>
            <person name="Gronow S."/>
            <person name="Held B."/>
            <person name="Lucas S."/>
            <person name="Lapidus A."/>
            <person name="Del Rio T.G."/>
            <person name="Nolan M."/>
            <person name="Tice H."/>
            <person name="Deshpande S."/>
            <person name="Cheng J.F."/>
            <person name="Pitluck S."/>
            <person name="Liolios K."/>
            <person name="Pagani I."/>
            <person name="Ivanova N."/>
            <person name="Mavromatis K."/>
            <person name="Pati A."/>
            <person name="Tapia R."/>
            <person name="Han C."/>
            <person name="Goodwin L."/>
            <person name="Chen A."/>
            <person name="Palaniappan K."/>
            <person name="Land M."/>
            <person name="Hauser L."/>
            <person name="Chang Y.J."/>
            <person name="Jeffries C.D."/>
            <person name="Brambilla E.M."/>
            <person name="Rohde M."/>
            <person name="Goker M."/>
            <person name="Detter J.C."/>
            <person name="Woyke T."/>
            <person name="Bristow J."/>
            <person name="Markowitz V."/>
            <person name="Hugenholtz P."/>
            <person name="Kyrpides N.C."/>
            <person name="Klenk H.P."/>
            <person name="Eisen J.A."/>
        </authorList>
    </citation>
    <scope>NUCLEOTIDE SEQUENCE [LARGE SCALE GENOMIC DNA]</scope>
    <source>
        <strain evidence="2 3">DSM 18170</strain>
    </source>
</reference>
<keyword evidence="1" id="KW-1133">Transmembrane helix</keyword>
<proteinExistence type="predicted"/>
<sequence length="110" mass="12705">MQIFSKREYDINRNIENLRNKIIMPRIIWKGCSRKPYEAPDEPLPPEAIKVEIPRNHFWMRALFMAAPLYLPVVASLYLKSHIAGYALIDKRWIALGLLGALLLSNVSSK</sequence>
<keyword evidence="1" id="KW-0472">Membrane</keyword>
<dbReference type="EMBL" id="CP002530">
    <property type="protein sequence ID" value="ADY37126.1"/>
    <property type="molecule type" value="Genomic_DNA"/>
</dbReference>
<name>F0QZ79_PHOSB</name>
<gene>
    <name evidence="2" type="ordered locus">Bacsa_2590</name>
</gene>
<accession>F0QZ79</accession>
<keyword evidence="3" id="KW-1185">Reference proteome</keyword>
<evidence type="ECO:0000256" key="1">
    <source>
        <dbReference type="SAM" id="Phobius"/>
    </source>
</evidence>
<dbReference type="AlphaFoldDB" id="F0QZ79"/>
<evidence type="ECO:0000313" key="3">
    <source>
        <dbReference type="Proteomes" id="UP000007486"/>
    </source>
</evidence>
<evidence type="ECO:0000313" key="2">
    <source>
        <dbReference type="EMBL" id="ADY37126.1"/>
    </source>
</evidence>
<keyword evidence="1" id="KW-0812">Transmembrane</keyword>
<protein>
    <recommendedName>
        <fullName evidence="4">Transmembrane protein</fullName>
    </recommendedName>
</protein>
<feature type="transmembrane region" description="Helical" evidence="1">
    <location>
        <begin position="91"/>
        <end position="109"/>
    </location>
</feature>
<organism evidence="2 3">
    <name type="scientific">Phocaeicola salanitronis (strain DSM 18170 / JCM 13657 / CCUG 60908 / BL78)</name>
    <name type="common">Bacteroides salanitronis</name>
    <dbReference type="NCBI Taxonomy" id="667015"/>
    <lineage>
        <taxon>Bacteria</taxon>
        <taxon>Pseudomonadati</taxon>
        <taxon>Bacteroidota</taxon>
        <taxon>Bacteroidia</taxon>
        <taxon>Bacteroidales</taxon>
        <taxon>Bacteroidaceae</taxon>
        <taxon>Phocaeicola</taxon>
    </lineage>
</organism>
<dbReference type="KEGG" id="bsa:Bacsa_2590"/>
<dbReference type="Proteomes" id="UP000007486">
    <property type="component" value="Chromosome"/>
</dbReference>
<evidence type="ECO:0008006" key="4">
    <source>
        <dbReference type="Google" id="ProtNLM"/>
    </source>
</evidence>
<dbReference type="HOGENOM" id="CLU_2165928_0_0_10"/>
<feature type="transmembrane region" description="Helical" evidence="1">
    <location>
        <begin position="58"/>
        <end position="79"/>
    </location>
</feature>